<keyword evidence="3" id="KW-0472">Membrane</keyword>
<dbReference type="InterPro" id="IPR014756">
    <property type="entry name" value="Ig_E-set"/>
</dbReference>
<evidence type="ECO:0000256" key="2">
    <source>
        <dbReference type="ARBA" id="ARBA00023008"/>
    </source>
</evidence>
<reference evidence="5 6" key="1">
    <citation type="journal article" date="2019" name="Int. J. Syst. Evol. Microbiol.">
        <title>The Global Catalogue of Microorganisms (GCM) 10K type strain sequencing project: providing services to taxonomists for standard genome sequencing and annotation.</title>
        <authorList>
            <consortium name="The Broad Institute Genomics Platform"/>
            <consortium name="The Broad Institute Genome Sequencing Center for Infectious Disease"/>
            <person name="Wu L."/>
            <person name="Ma J."/>
        </authorList>
    </citation>
    <scope>NUCLEOTIDE SEQUENCE [LARGE SCALE GENOMIC DNA]</scope>
    <source>
        <strain evidence="5 6">JCM 15933</strain>
    </source>
</reference>
<dbReference type="InterPro" id="IPR007348">
    <property type="entry name" value="CopC_dom"/>
</dbReference>
<feature type="domain" description="CopC" evidence="4">
    <location>
        <begin position="28"/>
        <end position="117"/>
    </location>
</feature>
<name>A0ABN2AEL3_9ACTN</name>
<keyword evidence="1" id="KW-0732">Signal</keyword>
<keyword evidence="2" id="KW-0186">Copper</keyword>
<accession>A0ABN2AEL3</accession>
<dbReference type="Gene3D" id="2.60.40.1220">
    <property type="match status" value="1"/>
</dbReference>
<evidence type="ECO:0000256" key="3">
    <source>
        <dbReference type="SAM" id="Phobius"/>
    </source>
</evidence>
<dbReference type="EMBL" id="BAAAQD010000006">
    <property type="protein sequence ID" value="GAA1515888.1"/>
    <property type="molecule type" value="Genomic_DNA"/>
</dbReference>
<proteinExistence type="predicted"/>
<dbReference type="InterPro" id="IPR014755">
    <property type="entry name" value="Cu-Rt/internalin_Ig-like"/>
</dbReference>
<evidence type="ECO:0000313" key="6">
    <source>
        <dbReference type="Proteomes" id="UP001501470"/>
    </source>
</evidence>
<feature type="transmembrane region" description="Helical" evidence="3">
    <location>
        <begin position="176"/>
        <end position="196"/>
    </location>
</feature>
<organism evidence="5 6">
    <name type="scientific">Dactylosporangium maewongense</name>
    <dbReference type="NCBI Taxonomy" id="634393"/>
    <lineage>
        <taxon>Bacteria</taxon>
        <taxon>Bacillati</taxon>
        <taxon>Actinomycetota</taxon>
        <taxon>Actinomycetes</taxon>
        <taxon>Micromonosporales</taxon>
        <taxon>Micromonosporaceae</taxon>
        <taxon>Dactylosporangium</taxon>
    </lineage>
</organism>
<comment type="caution">
    <text evidence="5">The sequence shown here is derived from an EMBL/GenBank/DDBJ whole genome shotgun (WGS) entry which is preliminary data.</text>
</comment>
<keyword evidence="6" id="KW-1185">Reference proteome</keyword>
<gene>
    <name evidence="5" type="ORF">GCM10009827_033280</name>
</gene>
<sequence length="208" mass="20923">MFVAMIVGILGILPFPSIATAYAPRLTLASSTPGAETRVGHLPQVLQLVFNDKIVDAQVILTGPDSAAVSLGAVTVRNETARIALGVPDGAPGSYTVSYTATGSNGAAGNGSFSFTVTTGAKTGTSAKPTRTPSPTAAPTVLPVGTSAAAAPADFLTSKAQPPAAAAPPAAGRPAWWTYAAVLLVVACVLVVFLGFSRRRIRPGIPAK</sequence>
<dbReference type="SUPFAM" id="SSF81296">
    <property type="entry name" value="E set domains"/>
    <property type="match status" value="1"/>
</dbReference>
<keyword evidence="3" id="KW-0812">Transmembrane</keyword>
<keyword evidence="3" id="KW-1133">Transmembrane helix</keyword>
<evidence type="ECO:0000259" key="4">
    <source>
        <dbReference type="Pfam" id="PF04234"/>
    </source>
</evidence>
<dbReference type="Pfam" id="PF04234">
    <property type="entry name" value="CopC"/>
    <property type="match status" value="1"/>
</dbReference>
<protein>
    <recommendedName>
        <fullName evidence="4">CopC domain-containing protein</fullName>
    </recommendedName>
</protein>
<evidence type="ECO:0000313" key="5">
    <source>
        <dbReference type="EMBL" id="GAA1515888.1"/>
    </source>
</evidence>
<evidence type="ECO:0000256" key="1">
    <source>
        <dbReference type="ARBA" id="ARBA00022729"/>
    </source>
</evidence>
<dbReference type="Proteomes" id="UP001501470">
    <property type="component" value="Unassembled WGS sequence"/>
</dbReference>